<keyword evidence="1" id="KW-0472">Membrane</keyword>
<evidence type="ECO:0000313" key="2">
    <source>
        <dbReference type="EMBL" id="ACV83526.1"/>
    </source>
</evidence>
<feature type="transmembrane region" description="Helical" evidence="1">
    <location>
        <begin position="6"/>
        <end position="24"/>
    </location>
</feature>
<keyword evidence="1" id="KW-1133">Transmembrane helix</keyword>
<evidence type="ECO:0000256" key="1">
    <source>
        <dbReference type="SAM" id="Phobius"/>
    </source>
</evidence>
<geneLocation type="mitochondrion" evidence="2"/>
<dbReference type="AlphaFoldDB" id="D3TZ20"/>
<proteinExistence type="predicted"/>
<reference evidence="2" key="1">
    <citation type="submission" date="2008-12" db="EMBL/GenBank/DDBJ databases">
        <title>Molecular phylogenetic analyses and Bayesian dating suggest polytomous speciation in the evolutionary history of sea snakes of northern Australia and Southeast Asia.</title>
        <authorList>
            <person name="Lukoschek V."/>
            <person name="Avise J.C."/>
        </authorList>
    </citation>
    <scope>NUCLEOTIDE SEQUENCE</scope>
</reference>
<name>D3TZ20_9SAUR</name>
<sequence>MPPLNSAHILLVYVWTWLTMCVMMQKTKTMPMIKMPMKPQHKKIKKLTTLMPWT</sequence>
<keyword evidence="1" id="KW-0812">Transmembrane</keyword>
<feature type="non-terminal residue" evidence="2">
    <location>
        <position position="1"/>
    </location>
</feature>
<organism evidence="2">
    <name type="scientific">Aipysurus eydouxii</name>
    <name type="common">spine-tailed seasnake</name>
    <dbReference type="NCBI Taxonomy" id="274825"/>
    <lineage>
        <taxon>Eukaryota</taxon>
        <taxon>Metazoa</taxon>
        <taxon>Chordata</taxon>
        <taxon>Craniata</taxon>
        <taxon>Vertebrata</taxon>
        <taxon>Euteleostomi</taxon>
        <taxon>Lepidosauria</taxon>
        <taxon>Squamata</taxon>
        <taxon>Bifurcata</taxon>
        <taxon>Unidentata</taxon>
        <taxon>Episquamata</taxon>
        <taxon>Toxicofera</taxon>
        <taxon>Serpentes</taxon>
        <taxon>Colubroidea</taxon>
        <taxon>Elapidae</taxon>
        <taxon>Hydrophiinae</taxon>
        <taxon>Aipysurus</taxon>
    </lineage>
</organism>
<dbReference type="EMBL" id="FJ593246">
    <property type="protein sequence ID" value="ACV83526.1"/>
    <property type="molecule type" value="Genomic_DNA"/>
</dbReference>
<protein>
    <submittedName>
        <fullName evidence="2">ATP synthase subunit 8</fullName>
    </submittedName>
</protein>
<accession>D3TZ20</accession>
<keyword evidence="2" id="KW-0496">Mitochondrion</keyword>
<gene>
    <name evidence="2" type="primary">ATPase8</name>
</gene>